<dbReference type="PROSITE" id="PS50294">
    <property type="entry name" value="WD_REPEATS_REGION"/>
    <property type="match status" value="1"/>
</dbReference>
<dbReference type="Gene3D" id="2.130.10.10">
    <property type="entry name" value="YVTN repeat-like/Quinoprotein amine dehydrogenase"/>
    <property type="match status" value="1"/>
</dbReference>
<accession>A0A5J4TMF2</accession>
<name>A0A5J4TMF2_9EUKA</name>
<feature type="non-terminal residue" evidence="5">
    <location>
        <position position="1"/>
    </location>
</feature>
<feature type="compositionally biased region" description="Polar residues" evidence="4">
    <location>
        <begin position="408"/>
        <end position="420"/>
    </location>
</feature>
<keyword evidence="2" id="KW-0677">Repeat</keyword>
<evidence type="ECO:0000256" key="3">
    <source>
        <dbReference type="PROSITE-ProRule" id="PRU00221"/>
    </source>
</evidence>
<dbReference type="SUPFAM" id="SSF50978">
    <property type="entry name" value="WD40 repeat-like"/>
    <property type="match status" value="1"/>
</dbReference>
<feature type="repeat" description="WD" evidence="3">
    <location>
        <begin position="135"/>
        <end position="175"/>
    </location>
</feature>
<feature type="non-terminal residue" evidence="5">
    <location>
        <position position="467"/>
    </location>
</feature>
<evidence type="ECO:0000256" key="1">
    <source>
        <dbReference type="ARBA" id="ARBA00022574"/>
    </source>
</evidence>
<dbReference type="InterPro" id="IPR015943">
    <property type="entry name" value="WD40/YVTN_repeat-like_dom_sf"/>
</dbReference>
<dbReference type="PROSITE" id="PS50082">
    <property type="entry name" value="WD_REPEATS_2"/>
    <property type="match status" value="1"/>
</dbReference>
<feature type="compositionally biased region" description="Acidic residues" evidence="4">
    <location>
        <begin position="92"/>
        <end position="102"/>
    </location>
</feature>
<feature type="region of interest" description="Disordered" evidence="4">
    <location>
        <begin position="408"/>
        <end position="435"/>
    </location>
</feature>
<dbReference type="Proteomes" id="UP000324800">
    <property type="component" value="Unassembled WGS sequence"/>
</dbReference>
<sequence length="467" mass="51376">RTVIHVGQSSIVHAAEDRIRKARDRFETQLLGPSGVYAQRKKNGLYGNVLKQKKNRSSSDNGEQSDNGDMSSDDKDKDKNGENRITYRAVEDGNDLPVDDDLDSKKNDSRKKKSKSHQDRLAELPLAKLFHGPTTNRHHGDIFGIAFHPPSMMVTTSSDGTVVVWNADSGFPKSSFKGAGVRLGSPSDNDEEDIQREAVAKAAAQQSVKIVRRSSGKKLDSKSDNENSDGNEDNEKANKDEKDNENNKDSHDDKDKDSQNDKDKNQDSKSNDNQKDKGTRDQLQSSDSDGQSSNNQPSQSPQSGVTHQQGTAPKTVPPPQPQDMRSITSCYFIPDRPGYELLTFGVDGHLRFWDVINAKCFSDVYTGLEGGGHILLWSCSQANDLLASQLDSEEDDILNFALTKSQQKITNQGSPTQQPEKPSKNSSSKNKKDDNIDTELAGIGQSLILIVCGHNGDTMVFDANELI</sequence>
<dbReference type="PROSITE" id="PS00678">
    <property type="entry name" value="WD_REPEATS_1"/>
    <property type="match status" value="1"/>
</dbReference>
<dbReference type="AlphaFoldDB" id="A0A5J4TMF2"/>
<gene>
    <name evidence="5" type="ORF">EZS28_045324</name>
</gene>
<organism evidence="5 6">
    <name type="scientific">Streblomastix strix</name>
    <dbReference type="NCBI Taxonomy" id="222440"/>
    <lineage>
        <taxon>Eukaryota</taxon>
        <taxon>Metamonada</taxon>
        <taxon>Preaxostyla</taxon>
        <taxon>Oxymonadida</taxon>
        <taxon>Streblomastigidae</taxon>
        <taxon>Streblomastix</taxon>
    </lineage>
</organism>
<dbReference type="EMBL" id="SNRW01028841">
    <property type="protein sequence ID" value="KAA6359149.1"/>
    <property type="molecule type" value="Genomic_DNA"/>
</dbReference>
<dbReference type="InterPro" id="IPR019775">
    <property type="entry name" value="WD40_repeat_CS"/>
</dbReference>
<dbReference type="InterPro" id="IPR001680">
    <property type="entry name" value="WD40_rpt"/>
</dbReference>
<dbReference type="Pfam" id="PF00400">
    <property type="entry name" value="WD40"/>
    <property type="match status" value="1"/>
</dbReference>
<evidence type="ECO:0000313" key="5">
    <source>
        <dbReference type="EMBL" id="KAA6359149.1"/>
    </source>
</evidence>
<proteinExistence type="predicted"/>
<reference evidence="5 6" key="1">
    <citation type="submission" date="2019-03" db="EMBL/GenBank/DDBJ databases">
        <title>Single cell metagenomics reveals metabolic interactions within the superorganism composed of flagellate Streblomastix strix and complex community of Bacteroidetes bacteria on its surface.</title>
        <authorList>
            <person name="Treitli S.C."/>
            <person name="Kolisko M."/>
            <person name="Husnik F."/>
            <person name="Keeling P."/>
            <person name="Hampl V."/>
        </authorList>
    </citation>
    <scope>NUCLEOTIDE SEQUENCE [LARGE SCALE GENOMIC DNA]</scope>
    <source>
        <strain evidence="5">ST1C</strain>
    </source>
</reference>
<dbReference type="PANTHER" id="PTHR44324:SF4">
    <property type="entry name" value="WD40 REPEAT DOMAIN 95"/>
    <property type="match status" value="1"/>
</dbReference>
<feature type="compositionally biased region" description="Low complexity" evidence="4">
    <location>
        <begin position="284"/>
        <end position="304"/>
    </location>
</feature>
<feature type="compositionally biased region" description="Low complexity" evidence="4">
    <location>
        <begin position="200"/>
        <end position="209"/>
    </location>
</feature>
<protein>
    <submittedName>
        <fullName evidence="5">Uncharacterized protein</fullName>
    </submittedName>
</protein>
<dbReference type="SMART" id="SM00320">
    <property type="entry name" value="WD40"/>
    <property type="match status" value="2"/>
</dbReference>
<dbReference type="InterPro" id="IPR051242">
    <property type="entry name" value="WD-EF-hand_domain"/>
</dbReference>
<keyword evidence="1 3" id="KW-0853">WD repeat</keyword>
<dbReference type="PANTHER" id="PTHR44324">
    <property type="entry name" value="WD40 REPEAT DOMAIN 95"/>
    <property type="match status" value="1"/>
</dbReference>
<evidence type="ECO:0000313" key="6">
    <source>
        <dbReference type="Proteomes" id="UP000324800"/>
    </source>
</evidence>
<feature type="compositionally biased region" description="Basic and acidic residues" evidence="4">
    <location>
        <begin position="72"/>
        <end position="82"/>
    </location>
</feature>
<feature type="region of interest" description="Disordered" evidence="4">
    <location>
        <begin position="171"/>
        <end position="326"/>
    </location>
</feature>
<feature type="region of interest" description="Disordered" evidence="4">
    <location>
        <begin position="42"/>
        <end position="120"/>
    </location>
</feature>
<feature type="compositionally biased region" description="Basic and acidic residues" evidence="4">
    <location>
        <begin position="233"/>
        <end position="280"/>
    </location>
</feature>
<dbReference type="InterPro" id="IPR036322">
    <property type="entry name" value="WD40_repeat_dom_sf"/>
</dbReference>
<evidence type="ECO:0000256" key="4">
    <source>
        <dbReference type="SAM" id="MobiDB-lite"/>
    </source>
</evidence>
<evidence type="ECO:0000256" key="2">
    <source>
        <dbReference type="ARBA" id="ARBA00022737"/>
    </source>
</evidence>
<comment type="caution">
    <text evidence="5">The sequence shown here is derived from an EMBL/GenBank/DDBJ whole genome shotgun (WGS) entry which is preliminary data.</text>
</comment>